<dbReference type="KEGG" id="bvz:BRAD3257_0923"/>
<name>A0A2U3PSG3_9BRAD</name>
<dbReference type="EMBL" id="LS398110">
    <property type="protein sequence ID" value="SPP92076.1"/>
    <property type="molecule type" value="Genomic_DNA"/>
</dbReference>
<protein>
    <submittedName>
        <fullName evidence="1">Transglycosylase family protein</fullName>
    </submittedName>
</protein>
<proteinExistence type="predicted"/>
<reference evidence="1 2" key="1">
    <citation type="submission" date="2018-03" db="EMBL/GenBank/DDBJ databases">
        <authorList>
            <person name="Gully D."/>
        </authorList>
    </citation>
    <scope>NUCLEOTIDE SEQUENCE [LARGE SCALE GENOMIC DNA]</scope>
    <source>
        <strain evidence="1">ORS3257</strain>
    </source>
</reference>
<sequence length="309" mass="33022">MLPVVEIPGLTKAEADQRAIDLGIDSPTIEIIRESGGLFTVRATYPEGMIIPGATSAVADNSAPFELTGLSQAAVDEEVAVFKGSGSTFTVIPEAGNLFTIRISPPKAPALVEPPPTVVPNAPDLDGYVLCLDRIRTERRPGMGFDRTVSRYQAYFNRAPIADVFGMAVERQGPDDNGSTGVARHRRIAAGIYPLFTHASGATNKYKTIGYARPANISMRPWPCIGVEETGSRSGILIHCAAGYLMSTGCINLTSNVISAGTNLLFSDSWARVTALIDSIKEHLGDRFPNSNNTRLPHVSLVIRDGALV</sequence>
<evidence type="ECO:0000313" key="2">
    <source>
        <dbReference type="Proteomes" id="UP000246085"/>
    </source>
</evidence>
<dbReference type="Proteomes" id="UP000246085">
    <property type="component" value="Chromosome BRAD3257"/>
</dbReference>
<accession>A0A2U3PSG3</accession>
<evidence type="ECO:0000313" key="1">
    <source>
        <dbReference type="EMBL" id="SPP92076.1"/>
    </source>
</evidence>
<organism evidence="1 2">
    <name type="scientific">Bradyrhizobium vignae</name>
    <dbReference type="NCBI Taxonomy" id="1549949"/>
    <lineage>
        <taxon>Bacteria</taxon>
        <taxon>Pseudomonadati</taxon>
        <taxon>Pseudomonadota</taxon>
        <taxon>Alphaproteobacteria</taxon>
        <taxon>Hyphomicrobiales</taxon>
        <taxon>Nitrobacteraceae</taxon>
        <taxon>Bradyrhizobium</taxon>
    </lineage>
</organism>
<gene>
    <name evidence="1" type="ORF">BRAD3257_0923</name>
</gene>
<dbReference type="RefSeq" id="WP_145986949.1">
    <property type="nucleotide sequence ID" value="NZ_LS398110.1"/>
</dbReference>
<dbReference type="AlphaFoldDB" id="A0A2U3PSG3"/>